<dbReference type="PANTHER" id="PTHR22999">
    <property type="entry name" value="PX SERINE/THREONINE KINASE PXK"/>
    <property type="match status" value="1"/>
</dbReference>
<dbReference type="InterPro" id="IPR003114">
    <property type="entry name" value="Phox_assoc"/>
</dbReference>
<dbReference type="Proteomes" id="UP001324427">
    <property type="component" value="Unassembled WGS sequence"/>
</dbReference>
<dbReference type="PROSITE" id="PS51207">
    <property type="entry name" value="PXA"/>
    <property type="match status" value="1"/>
</dbReference>
<dbReference type="GO" id="GO:0035091">
    <property type="term" value="F:phosphatidylinositol binding"/>
    <property type="evidence" value="ECO:0007669"/>
    <property type="project" value="TreeGrafter"/>
</dbReference>
<dbReference type="EMBL" id="JAVFHQ010000053">
    <property type="protein sequence ID" value="KAK4541381.1"/>
    <property type="molecule type" value="Genomic_DNA"/>
</dbReference>
<name>A0AAV9J9E2_9PEZI</name>
<dbReference type="GO" id="GO:0045022">
    <property type="term" value="P:early endosome to late endosome transport"/>
    <property type="evidence" value="ECO:0007669"/>
    <property type="project" value="TreeGrafter"/>
</dbReference>
<dbReference type="PANTHER" id="PTHR22999:SF23">
    <property type="entry name" value="SORTING NEXIN-16"/>
    <property type="match status" value="1"/>
</dbReference>
<evidence type="ECO:0000259" key="4">
    <source>
        <dbReference type="PROSITE" id="PS51207"/>
    </source>
</evidence>
<dbReference type="SMART" id="SM00313">
    <property type="entry name" value="PXA"/>
    <property type="match status" value="1"/>
</dbReference>
<comment type="caution">
    <text evidence="5">The sequence shown here is derived from an EMBL/GenBank/DDBJ whole genome shotgun (WGS) entry which is preliminary data.</text>
</comment>
<dbReference type="GO" id="GO:0005770">
    <property type="term" value="C:late endosome"/>
    <property type="evidence" value="ECO:0007669"/>
    <property type="project" value="TreeGrafter"/>
</dbReference>
<dbReference type="InterPro" id="IPR051837">
    <property type="entry name" value="SortingNexin/PXDomain-PKLike"/>
</dbReference>
<protein>
    <recommendedName>
        <fullName evidence="4">PXA domain-containing protein</fullName>
    </recommendedName>
</protein>
<feature type="domain" description="PXA" evidence="4">
    <location>
        <begin position="85"/>
        <end position="268"/>
    </location>
</feature>
<sequence length="535" mass="58629">MAQGERPVRHLRHPSRVTTSGSEAGNDHKTKQPNLNGGPGDLATITFIKRVLCSKPTKSGPLTETVGDEINEKPVDELLPPLTSSNGVDVQLYAIISVILNQSVQSWYNRITPDGDFVGEIVQIIAHCTRGLEERLRLVDLEGLVLDELPNLLHAHLDAVKVALDAGRTDNQIRFIYHTLRPHSALSPPATDEATSLAQYENESDWCQLLVSAIMPLVLPPEDLVNPCLDVLVSEIFSEMIVHSGILGRACEPWLLWEGVTKGIGTLRPIVRMGQTAALSPTSRLEQFGLLGSAEAAKRDLHGAQQGTLDAMALAFWSALQYALLAWILLRAFLTALMQASSDQPRRKRASRQHANSDEVSAGADGPADGPTTAATAEKRPIVSMGIWSCLEQVTSLQWRMPWLTGCLSLLQWLSLLSTQIHDRLLNPALLPPILQAIRSAVFPDNAIAPPRVPPTSDEITEIKRECARAIVEAVPEPARTYYFATNNREVMEKDIEGKLELFGDAYIDKHLVVAALELVVVRLFPELGYPLSTG</sequence>
<keyword evidence="6" id="KW-1185">Reference proteome</keyword>
<feature type="region of interest" description="Disordered" evidence="3">
    <location>
        <begin position="1"/>
        <end position="40"/>
    </location>
</feature>
<evidence type="ECO:0000256" key="2">
    <source>
        <dbReference type="ARBA" id="ARBA00022490"/>
    </source>
</evidence>
<comment type="subcellular location">
    <subcellularLocation>
        <location evidence="1">Cytoplasm</location>
    </subcellularLocation>
</comment>
<gene>
    <name evidence="5" type="ORF">LTR36_007982</name>
</gene>
<dbReference type="GO" id="GO:0005769">
    <property type="term" value="C:early endosome"/>
    <property type="evidence" value="ECO:0007669"/>
    <property type="project" value="TreeGrafter"/>
</dbReference>
<evidence type="ECO:0000313" key="5">
    <source>
        <dbReference type="EMBL" id="KAK4541381.1"/>
    </source>
</evidence>
<reference evidence="5 6" key="1">
    <citation type="submission" date="2021-11" db="EMBL/GenBank/DDBJ databases">
        <title>Black yeast isolated from Biological Soil Crust.</title>
        <authorList>
            <person name="Kurbessoian T."/>
        </authorList>
    </citation>
    <scope>NUCLEOTIDE SEQUENCE [LARGE SCALE GENOMIC DNA]</scope>
    <source>
        <strain evidence="5 6">CCFEE 5522</strain>
    </source>
</reference>
<evidence type="ECO:0000256" key="1">
    <source>
        <dbReference type="ARBA" id="ARBA00004496"/>
    </source>
</evidence>
<evidence type="ECO:0000256" key="3">
    <source>
        <dbReference type="SAM" id="MobiDB-lite"/>
    </source>
</evidence>
<keyword evidence="2" id="KW-0963">Cytoplasm</keyword>
<dbReference type="AlphaFoldDB" id="A0AAV9J9E2"/>
<feature type="region of interest" description="Disordered" evidence="3">
    <location>
        <begin position="345"/>
        <end position="376"/>
    </location>
</feature>
<organism evidence="5 6">
    <name type="scientific">Oleoguttula mirabilis</name>
    <dbReference type="NCBI Taxonomy" id="1507867"/>
    <lineage>
        <taxon>Eukaryota</taxon>
        <taxon>Fungi</taxon>
        <taxon>Dikarya</taxon>
        <taxon>Ascomycota</taxon>
        <taxon>Pezizomycotina</taxon>
        <taxon>Dothideomycetes</taxon>
        <taxon>Dothideomycetidae</taxon>
        <taxon>Mycosphaerellales</taxon>
        <taxon>Teratosphaeriaceae</taxon>
        <taxon>Oleoguttula</taxon>
    </lineage>
</organism>
<accession>A0AAV9J9E2</accession>
<dbReference type="Pfam" id="PF02194">
    <property type="entry name" value="PXA"/>
    <property type="match status" value="1"/>
</dbReference>
<feature type="compositionally biased region" description="Low complexity" evidence="3">
    <location>
        <begin position="362"/>
        <end position="376"/>
    </location>
</feature>
<evidence type="ECO:0000313" key="6">
    <source>
        <dbReference type="Proteomes" id="UP001324427"/>
    </source>
</evidence>
<proteinExistence type="predicted"/>